<reference evidence="3 4" key="1">
    <citation type="submission" date="2019-05" db="EMBL/GenBank/DDBJ databases">
        <title>Emergence of the Ug99 lineage of the wheat stem rust pathogen through somatic hybridization.</title>
        <authorList>
            <person name="Li F."/>
            <person name="Upadhyaya N.M."/>
            <person name="Sperschneider J."/>
            <person name="Matny O."/>
            <person name="Nguyen-Phuc H."/>
            <person name="Mago R."/>
            <person name="Raley C."/>
            <person name="Miller M.E."/>
            <person name="Silverstein K.A.T."/>
            <person name="Henningsen E."/>
            <person name="Hirsch C.D."/>
            <person name="Visser B."/>
            <person name="Pretorius Z.A."/>
            <person name="Steffenson B.J."/>
            <person name="Schwessinger B."/>
            <person name="Dodds P.N."/>
            <person name="Figueroa M."/>
        </authorList>
    </citation>
    <scope>NUCLEOTIDE SEQUENCE [LARGE SCALE GENOMIC DNA]</scope>
    <source>
        <strain evidence="2">21-0</strain>
        <strain evidence="1 4">Ug99</strain>
    </source>
</reference>
<accession>A0A5B0M6I7</accession>
<dbReference type="Proteomes" id="UP000325313">
    <property type="component" value="Unassembled WGS sequence"/>
</dbReference>
<dbReference type="Proteomes" id="UP000324748">
    <property type="component" value="Unassembled WGS sequence"/>
</dbReference>
<evidence type="ECO:0000313" key="3">
    <source>
        <dbReference type="Proteomes" id="UP000324748"/>
    </source>
</evidence>
<evidence type="ECO:0000313" key="4">
    <source>
        <dbReference type="Proteomes" id="UP000325313"/>
    </source>
</evidence>
<sequence length="144" mass="16261">MSLQLSSCNRIQDQNGAVIMILDNKELNTNTRTCWLDSLYLIIYEFITKDRSEFPQLIIGAVYSSSLSTQSVAKEGRLPPDTARQFYGAIKAHEKILSHFLEAECETLEMELDTRSSNEKSPNFLPCGHDYNKGNVCGAKNYSE</sequence>
<keyword evidence="3" id="KW-1185">Reference proteome</keyword>
<gene>
    <name evidence="2" type="ORF">PGT21_023839</name>
    <name evidence="1" type="ORF">PGTUg99_020631</name>
</gene>
<dbReference type="EMBL" id="VSWC01000170">
    <property type="protein sequence ID" value="KAA1071956.1"/>
    <property type="molecule type" value="Genomic_DNA"/>
</dbReference>
<comment type="caution">
    <text evidence="2">The sequence shown here is derived from an EMBL/GenBank/DDBJ whole genome shotgun (WGS) entry which is preliminary data.</text>
</comment>
<dbReference type="AlphaFoldDB" id="A0A5B0M6I7"/>
<evidence type="ECO:0000313" key="1">
    <source>
        <dbReference type="EMBL" id="KAA1066754.1"/>
    </source>
</evidence>
<protein>
    <submittedName>
        <fullName evidence="2">Uncharacterized protein</fullName>
    </submittedName>
</protein>
<name>A0A5B0M6I7_PUCGR</name>
<proteinExistence type="predicted"/>
<organism evidence="2 3">
    <name type="scientific">Puccinia graminis f. sp. tritici</name>
    <dbReference type="NCBI Taxonomy" id="56615"/>
    <lineage>
        <taxon>Eukaryota</taxon>
        <taxon>Fungi</taxon>
        <taxon>Dikarya</taxon>
        <taxon>Basidiomycota</taxon>
        <taxon>Pucciniomycotina</taxon>
        <taxon>Pucciniomycetes</taxon>
        <taxon>Pucciniales</taxon>
        <taxon>Pucciniaceae</taxon>
        <taxon>Puccinia</taxon>
    </lineage>
</organism>
<evidence type="ECO:0000313" key="2">
    <source>
        <dbReference type="EMBL" id="KAA1071956.1"/>
    </source>
</evidence>
<dbReference type="EMBL" id="VDEP01000509">
    <property type="protein sequence ID" value="KAA1066754.1"/>
    <property type="molecule type" value="Genomic_DNA"/>
</dbReference>